<reference evidence="1 2" key="1">
    <citation type="submission" date="2016-02" db="EMBL/GenBank/DDBJ databases">
        <title>Draft genome sequence of Acidibacillus ferrooxidans SLC66.</title>
        <authorList>
            <person name="Oliveira G."/>
            <person name="Nancucheo I."/>
            <person name="Dall'Agnol H."/>
            <person name="Johnson B."/>
            <person name="Oliveira R."/>
            <person name="Nunes G.L."/>
            <person name="Tzotzos G."/>
            <person name="Orellana S.C."/>
            <person name="Salim A.C."/>
            <person name="Araujo F.M."/>
        </authorList>
    </citation>
    <scope>NUCLEOTIDE SEQUENCE [LARGE SCALE GENOMIC DNA]</scope>
    <source>
        <strain evidence="1 2">SLC66</strain>
    </source>
</reference>
<evidence type="ECO:0000313" key="2">
    <source>
        <dbReference type="Proteomes" id="UP000077421"/>
    </source>
</evidence>
<organism evidence="1 2">
    <name type="scientific">Ferroacidibacillus organovorans</name>
    <dbReference type="NCBI Taxonomy" id="1765683"/>
    <lineage>
        <taxon>Bacteria</taxon>
        <taxon>Bacillati</taxon>
        <taxon>Bacillota</taxon>
        <taxon>Bacilli</taxon>
        <taxon>Bacillales</taxon>
        <taxon>Alicyclobacillaceae</taxon>
        <taxon>Ferroacidibacillus</taxon>
    </lineage>
</organism>
<name>A0A853KDV1_9BACL</name>
<dbReference type="AlphaFoldDB" id="A0A853KDV1"/>
<comment type="caution">
    <text evidence="1">The sequence shown here is derived from an EMBL/GenBank/DDBJ whole genome shotgun (WGS) entry which is preliminary data.</text>
</comment>
<gene>
    <name evidence="1" type="ORF">AYW79_01855</name>
</gene>
<sequence>MERELNVHIKVVEIDDTDGGLVLIGLSAAVLPRAWRAKKRTPTCRLRAEYLERKGGGAGASE</sequence>
<dbReference type="Proteomes" id="UP000077421">
    <property type="component" value="Unassembled WGS sequence"/>
</dbReference>
<proteinExistence type="predicted"/>
<dbReference type="RefSeq" id="WP_067560930.1">
    <property type="nucleotide sequence ID" value="NZ_LSUQ01000003.1"/>
</dbReference>
<evidence type="ECO:0000313" key="1">
    <source>
        <dbReference type="EMBL" id="OAG95206.1"/>
    </source>
</evidence>
<protein>
    <submittedName>
        <fullName evidence="1">Uncharacterized protein</fullName>
    </submittedName>
</protein>
<dbReference type="EMBL" id="LSUQ01000003">
    <property type="protein sequence ID" value="OAG95206.1"/>
    <property type="molecule type" value="Genomic_DNA"/>
</dbReference>
<accession>A0A853KDV1</accession>